<evidence type="ECO:0000313" key="2">
    <source>
        <dbReference type="EMBL" id="KAL0067774.1"/>
    </source>
</evidence>
<name>A0ABR3A345_9AGAR</name>
<evidence type="ECO:0000256" key="1">
    <source>
        <dbReference type="SAM" id="SignalP"/>
    </source>
</evidence>
<keyword evidence="3" id="KW-1185">Reference proteome</keyword>
<sequence length="150" mass="16115">MRLTTASISLVIATALQLIPSASAEVGIHCGTTKDATFSDCKSLIEDESTWNAAFNTANTCSYLNPWIVPFPQTAYNVACKGNCCVYVAGYESYDISRVDTRRQAQGLLGCADTGKDKINAMQKFDDGHGVCISNGSGCGDCFDDRDFLN</sequence>
<protein>
    <recommendedName>
        <fullName evidence="4">Secreted protein</fullName>
    </recommendedName>
</protein>
<dbReference type="Proteomes" id="UP001437256">
    <property type="component" value="Unassembled WGS sequence"/>
</dbReference>
<feature type="chain" id="PRO_5046381573" description="Secreted protein" evidence="1">
    <location>
        <begin position="25"/>
        <end position="150"/>
    </location>
</feature>
<dbReference type="EMBL" id="JBBXMP010000023">
    <property type="protein sequence ID" value="KAL0067774.1"/>
    <property type="molecule type" value="Genomic_DNA"/>
</dbReference>
<reference evidence="2 3" key="1">
    <citation type="submission" date="2024-05" db="EMBL/GenBank/DDBJ databases">
        <title>A draft genome resource for the thread blight pathogen Marasmius tenuissimus strain MS-2.</title>
        <authorList>
            <person name="Yulfo-Soto G.E."/>
            <person name="Baruah I.K."/>
            <person name="Amoako-Attah I."/>
            <person name="Bukari Y."/>
            <person name="Meinhardt L.W."/>
            <person name="Bailey B.A."/>
            <person name="Cohen S.P."/>
        </authorList>
    </citation>
    <scope>NUCLEOTIDE SEQUENCE [LARGE SCALE GENOMIC DNA]</scope>
    <source>
        <strain evidence="2 3">MS-2</strain>
    </source>
</reference>
<organism evidence="2 3">
    <name type="scientific">Marasmius tenuissimus</name>
    <dbReference type="NCBI Taxonomy" id="585030"/>
    <lineage>
        <taxon>Eukaryota</taxon>
        <taxon>Fungi</taxon>
        <taxon>Dikarya</taxon>
        <taxon>Basidiomycota</taxon>
        <taxon>Agaricomycotina</taxon>
        <taxon>Agaricomycetes</taxon>
        <taxon>Agaricomycetidae</taxon>
        <taxon>Agaricales</taxon>
        <taxon>Marasmiineae</taxon>
        <taxon>Marasmiaceae</taxon>
        <taxon>Marasmius</taxon>
    </lineage>
</organism>
<evidence type="ECO:0008006" key="4">
    <source>
        <dbReference type="Google" id="ProtNLM"/>
    </source>
</evidence>
<keyword evidence="1" id="KW-0732">Signal</keyword>
<accession>A0ABR3A345</accession>
<feature type="signal peptide" evidence="1">
    <location>
        <begin position="1"/>
        <end position="24"/>
    </location>
</feature>
<comment type="caution">
    <text evidence="2">The sequence shown here is derived from an EMBL/GenBank/DDBJ whole genome shotgun (WGS) entry which is preliminary data.</text>
</comment>
<gene>
    <name evidence="2" type="ORF">AAF712_005214</name>
</gene>
<proteinExistence type="predicted"/>
<evidence type="ECO:0000313" key="3">
    <source>
        <dbReference type="Proteomes" id="UP001437256"/>
    </source>
</evidence>